<keyword evidence="3" id="KW-1185">Reference proteome</keyword>
<comment type="caution">
    <text evidence="2">The sequence shown here is derived from an EMBL/GenBank/DDBJ whole genome shotgun (WGS) entry which is preliminary data.</text>
</comment>
<dbReference type="AlphaFoldDB" id="A0A437RHM2"/>
<dbReference type="InterPro" id="IPR010667">
    <property type="entry name" value="Phage_T4_Gp19"/>
</dbReference>
<feature type="region of interest" description="Disordered" evidence="1">
    <location>
        <begin position="21"/>
        <end position="44"/>
    </location>
</feature>
<dbReference type="NCBIfam" id="TIGR02241">
    <property type="entry name" value="conserved hypothetical phage tail region protein"/>
    <property type="match status" value="1"/>
</dbReference>
<proteinExistence type="predicted"/>
<reference evidence="2 3" key="1">
    <citation type="submission" date="2019-01" db="EMBL/GenBank/DDBJ databases">
        <authorList>
            <person name="Chen W.-M."/>
        </authorList>
    </citation>
    <scope>NUCLEOTIDE SEQUENCE [LARGE SCALE GENOMIC DNA]</scope>
    <source>
        <strain evidence="2 3">KYPY4</strain>
    </source>
</reference>
<name>A0A437RHM2_9BURK</name>
<evidence type="ECO:0000313" key="2">
    <source>
        <dbReference type="EMBL" id="RVU46215.1"/>
    </source>
</evidence>
<evidence type="ECO:0000256" key="1">
    <source>
        <dbReference type="SAM" id="MobiDB-lite"/>
    </source>
</evidence>
<accession>A0A437RHM2</accession>
<dbReference type="GO" id="GO:0005198">
    <property type="term" value="F:structural molecule activity"/>
    <property type="evidence" value="ECO:0007669"/>
    <property type="project" value="InterPro"/>
</dbReference>
<protein>
    <submittedName>
        <fullName evidence="2">Phage tail protein</fullName>
    </submittedName>
</protein>
<dbReference type="RefSeq" id="WP_128228581.1">
    <property type="nucleotide sequence ID" value="NZ_SACR01000003.1"/>
</dbReference>
<dbReference type="PANTHER" id="PTHR38009">
    <property type="entry name" value="CONSERVED HYPOTHETICAL PHAGE TAIL PROTEIN"/>
    <property type="match status" value="1"/>
</dbReference>
<dbReference type="Proteomes" id="UP000285575">
    <property type="component" value="Unassembled WGS sequence"/>
</dbReference>
<organism evidence="2 3">
    <name type="scientific">Rubrivivax rivuli</name>
    <dbReference type="NCBI Taxonomy" id="1862385"/>
    <lineage>
        <taxon>Bacteria</taxon>
        <taxon>Pseudomonadati</taxon>
        <taxon>Pseudomonadota</taxon>
        <taxon>Betaproteobacteria</taxon>
        <taxon>Burkholderiales</taxon>
        <taxon>Sphaerotilaceae</taxon>
        <taxon>Rubrivivax</taxon>
    </lineage>
</organism>
<dbReference type="PANTHER" id="PTHR38009:SF1">
    <property type="entry name" value="CONSERVED HYPOTHETICAL PHAGE TAIL PROTEIN"/>
    <property type="match status" value="1"/>
</dbReference>
<dbReference type="EMBL" id="SACR01000003">
    <property type="protein sequence ID" value="RVU46215.1"/>
    <property type="molecule type" value="Genomic_DNA"/>
</dbReference>
<dbReference type="Pfam" id="PF06841">
    <property type="entry name" value="Phage_T4_gp19"/>
    <property type="match status" value="1"/>
</dbReference>
<dbReference type="OrthoDB" id="9799891at2"/>
<evidence type="ECO:0000313" key="3">
    <source>
        <dbReference type="Proteomes" id="UP000285575"/>
    </source>
</evidence>
<dbReference type="InterPro" id="IPR011747">
    <property type="entry name" value="CHP02241"/>
</dbReference>
<gene>
    <name evidence="2" type="ORF">EOE66_10180</name>
</gene>
<sequence length="182" mass="19714">MAGPELLTAFNFEVQLRRSPASPLGGRRLSQDAPASSPDAGQALCDGGFQEVSGLEIEMDVQDVLEGGRNNAVIRRLGRGKYPLLVLKRGMFHSGPGTGADGRADDRFWRWMMDALDGVRPLQRVDGTVRVLGPDRKLRATWTFERGLPAKLRGPELNARTGEIAIEELSIAHEGLRLAGGG</sequence>